<evidence type="ECO:0000313" key="5">
    <source>
        <dbReference type="Proteomes" id="UP000440978"/>
    </source>
</evidence>
<evidence type="ECO:0000256" key="1">
    <source>
        <dbReference type="ARBA" id="ARBA00010792"/>
    </source>
</evidence>
<feature type="domain" description="VTT" evidence="3">
    <location>
        <begin position="29"/>
        <end position="155"/>
    </location>
</feature>
<feature type="transmembrane region" description="Helical" evidence="2">
    <location>
        <begin position="174"/>
        <end position="192"/>
    </location>
</feature>
<dbReference type="PANTHER" id="PTHR42709">
    <property type="entry name" value="ALKALINE PHOSPHATASE LIKE PROTEIN"/>
    <property type="match status" value="1"/>
</dbReference>
<accession>A0A6N8CVJ0</accession>
<dbReference type="RefSeq" id="WP_155221270.1">
    <property type="nucleotide sequence ID" value="NZ_WNHB01000035.1"/>
</dbReference>
<organism evidence="4 5">
    <name type="scientific">Terrilactibacillus tamarindi</name>
    <dbReference type="NCBI Taxonomy" id="2599694"/>
    <lineage>
        <taxon>Bacteria</taxon>
        <taxon>Bacillati</taxon>
        <taxon>Bacillota</taxon>
        <taxon>Bacilli</taxon>
        <taxon>Bacillales</taxon>
        <taxon>Bacillaceae</taxon>
        <taxon>Terrilactibacillus</taxon>
    </lineage>
</organism>
<dbReference type="InterPro" id="IPR032816">
    <property type="entry name" value="VTT_dom"/>
</dbReference>
<gene>
    <name evidence="4" type="ORF">GMB86_14895</name>
</gene>
<feature type="transmembrane region" description="Helical" evidence="2">
    <location>
        <begin position="49"/>
        <end position="71"/>
    </location>
</feature>
<dbReference type="EMBL" id="WNHB01000035">
    <property type="protein sequence ID" value="MTT33285.1"/>
    <property type="molecule type" value="Genomic_DNA"/>
</dbReference>
<proteinExistence type="inferred from homology"/>
<evidence type="ECO:0000313" key="4">
    <source>
        <dbReference type="EMBL" id="MTT33285.1"/>
    </source>
</evidence>
<dbReference type="PANTHER" id="PTHR42709:SF8">
    <property type="entry name" value="UNDECAPRENYL PHOSPHATE TRANSPORTER A"/>
    <property type="match status" value="1"/>
</dbReference>
<dbReference type="GO" id="GO:0005886">
    <property type="term" value="C:plasma membrane"/>
    <property type="evidence" value="ECO:0007669"/>
    <property type="project" value="TreeGrafter"/>
</dbReference>
<dbReference type="InterPro" id="IPR051311">
    <property type="entry name" value="DedA_domain"/>
</dbReference>
<feature type="transmembrane region" description="Helical" evidence="2">
    <location>
        <begin position="135"/>
        <end position="154"/>
    </location>
</feature>
<keyword evidence="5" id="KW-1185">Reference proteome</keyword>
<dbReference type="AlphaFoldDB" id="A0A6N8CVJ0"/>
<evidence type="ECO:0000256" key="2">
    <source>
        <dbReference type="SAM" id="Phobius"/>
    </source>
</evidence>
<evidence type="ECO:0000259" key="3">
    <source>
        <dbReference type="Pfam" id="PF09335"/>
    </source>
</evidence>
<protein>
    <submittedName>
        <fullName evidence="4">DedA family protein</fullName>
    </submittedName>
</protein>
<dbReference type="Proteomes" id="UP000440978">
    <property type="component" value="Unassembled WGS sequence"/>
</dbReference>
<dbReference type="Pfam" id="PF09335">
    <property type="entry name" value="VTT_dom"/>
    <property type="match status" value="1"/>
</dbReference>
<name>A0A6N8CVJ0_9BACI</name>
<feature type="transmembrane region" description="Helical" evidence="2">
    <location>
        <begin position="7"/>
        <end position="29"/>
    </location>
</feature>
<comment type="similarity">
    <text evidence="1">Belongs to the DedA family.</text>
</comment>
<keyword evidence="2" id="KW-1133">Transmembrane helix</keyword>
<reference evidence="4 5" key="1">
    <citation type="submission" date="2019-11" db="EMBL/GenBank/DDBJ databases">
        <title>Terrilactibacillus tamarindus sp. nov. BCM23-1 isolated from bark of Tamarindus indica.</title>
        <authorList>
            <person name="Kingkaew E."/>
            <person name="Tanasupawat S."/>
        </authorList>
    </citation>
    <scope>NUCLEOTIDE SEQUENCE [LARGE SCALE GENOMIC DNA]</scope>
    <source>
        <strain evidence="4 5">BCM23-1</strain>
    </source>
</reference>
<keyword evidence="2" id="KW-0472">Membrane</keyword>
<comment type="caution">
    <text evidence="4">The sequence shown here is derived from an EMBL/GenBank/DDBJ whole genome shotgun (WGS) entry which is preliminary data.</text>
</comment>
<keyword evidence="2" id="KW-0812">Transmembrane</keyword>
<dbReference type="OrthoDB" id="9813426at2"/>
<sequence>MTHVIMQLLNAIVSLGYFGVALALAIEIIPSELVLAYGGFMVSLGHLNFYFTVIFAVIGITIAQLILYYIGYYGGRPFLTKYGKYFLIHNKHIDITEQWFKRYGAGVVFFARFVPVLRQAISIPAGIAKMSLKTFLLFTILATIPWAIIFVYLGEKLGQNWNKIKDVTGPYMHIILLVVLLLILIYISIKIVQKRSLKP</sequence>